<keyword evidence="1" id="KW-0812">Transmembrane</keyword>
<evidence type="ECO:0000313" key="2">
    <source>
        <dbReference type="EMBL" id="KAJ9576305.1"/>
    </source>
</evidence>
<keyword evidence="3" id="KW-1185">Reference proteome</keyword>
<comment type="caution">
    <text evidence="2">The sequence shown here is derived from an EMBL/GenBank/DDBJ whole genome shotgun (WGS) entry which is preliminary data.</text>
</comment>
<name>A0AAD7Z8X6_DIPPU</name>
<dbReference type="AlphaFoldDB" id="A0AAD7Z8X6"/>
<gene>
    <name evidence="2" type="ORF">L9F63_006805</name>
</gene>
<accession>A0AAD7Z8X6</accession>
<feature type="non-terminal residue" evidence="2">
    <location>
        <position position="1"/>
    </location>
</feature>
<evidence type="ECO:0000256" key="1">
    <source>
        <dbReference type="SAM" id="Phobius"/>
    </source>
</evidence>
<proteinExistence type="predicted"/>
<keyword evidence="1" id="KW-1133">Transmembrane helix</keyword>
<organism evidence="2 3">
    <name type="scientific">Diploptera punctata</name>
    <name type="common">Pacific beetle cockroach</name>
    <dbReference type="NCBI Taxonomy" id="6984"/>
    <lineage>
        <taxon>Eukaryota</taxon>
        <taxon>Metazoa</taxon>
        <taxon>Ecdysozoa</taxon>
        <taxon>Arthropoda</taxon>
        <taxon>Hexapoda</taxon>
        <taxon>Insecta</taxon>
        <taxon>Pterygota</taxon>
        <taxon>Neoptera</taxon>
        <taxon>Polyneoptera</taxon>
        <taxon>Dictyoptera</taxon>
        <taxon>Blattodea</taxon>
        <taxon>Blaberoidea</taxon>
        <taxon>Blaberidae</taxon>
        <taxon>Diplopterinae</taxon>
        <taxon>Diploptera</taxon>
    </lineage>
</organism>
<sequence length="54" mass="6096">MRNDARHAAQILFTLETLTQAGIIFIMGVAIILTNVLIIATFLNYRGWPLFLGY</sequence>
<dbReference type="Proteomes" id="UP001233999">
    <property type="component" value="Unassembled WGS sequence"/>
</dbReference>
<feature type="transmembrane region" description="Helical" evidence="1">
    <location>
        <begin position="21"/>
        <end position="45"/>
    </location>
</feature>
<reference evidence="2" key="1">
    <citation type="journal article" date="2023" name="IScience">
        <title>Live-bearing cockroach genome reveals convergent evolutionary mechanisms linked to viviparity in insects and beyond.</title>
        <authorList>
            <person name="Fouks B."/>
            <person name="Harrison M.C."/>
            <person name="Mikhailova A.A."/>
            <person name="Marchal E."/>
            <person name="English S."/>
            <person name="Carruthers M."/>
            <person name="Jennings E.C."/>
            <person name="Chiamaka E.L."/>
            <person name="Frigard R.A."/>
            <person name="Pippel M."/>
            <person name="Attardo G.M."/>
            <person name="Benoit J.B."/>
            <person name="Bornberg-Bauer E."/>
            <person name="Tobe S.S."/>
        </authorList>
    </citation>
    <scope>NUCLEOTIDE SEQUENCE</scope>
    <source>
        <strain evidence="2">Stay&amp;Tobe</strain>
    </source>
</reference>
<protein>
    <submittedName>
        <fullName evidence="2">Uncharacterized protein</fullName>
    </submittedName>
</protein>
<keyword evidence="1" id="KW-0472">Membrane</keyword>
<dbReference type="EMBL" id="JASPKZ010009800">
    <property type="protein sequence ID" value="KAJ9576305.1"/>
    <property type="molecule type" value="Genomic_DNA"/>
</dbReference>
<evidence type="ECO:0000313" key="3">
    <source>
        <dbReference type="Proteomes" id="UP001233999"/>
    </source>
</evidence>
<reference evidence="2" key="2">
    <citation type="submission" date="2023-05" db="EMBL/GenBank/DDBJ databases">
        <authorList>
            <person name="Fouks B."/>
        </authorList>
    </citation>
    <scope>NUCLEOTIDE SEQUENCE</scope>
    <source>
        <strain evidence="2">Stay&amp;Tobe</strain>
        <tissue evidence="2">Testes</tissue>
    </source>
</reference>